<feature type="non-terminal residue" evidence="1">
    <location>
        <position position="1"/>
    </location>
</feature>
<dbReference type="PANTHER" id="PTHR43747">
    <property type="entry name" value="FAD-BINDING PROTEIN"/>
    <property type="match status" value="1"/>
</dbReference>
<evidence type="ECO:0008006" key="2">
    <source>
        <dbReference type="Google" id="ProtNLM"/>
    </source>
</evidence>
<dbReference type="EMBL" id="UINC01063501">
    <property type="protein sequence ID" value="SVB91204.1"/>
    <property type="molecule type" value="Genomic_DNA"/>
</dbReference>
<accession>A0A382HUY7</accession>
<proteinExistence type="predicted"/>
<dbReference type="GO" id="GO:0004497">
    <property type="term" value="F:monooxygenase activity"/>
    <property type="evidence" value="ECO:0007669"/>
    <property type="project" value="InterPro"/>
</dbReference>
<dbReference type="Gene3D" id="3.50.50.60">
    <property type="entry name" value="FAD/NAD(P)-binding domain"/>
    <property type="match status" value="1"/>
</dbReference>
<gene>
    <name evidence="1" type="ORF">METZ01_LOCUS244058</name>
</gene>
<dbReference type="SUPFAM" id="SSF51905">
    <property type="entry name" value="FAD/NAD(P)-binding domain"/>
    <property type="match status" value="1"/>
</dbReference>
<evidence type="ECO:0000313" key="1">
    <source>
        <dbReference type="EMBL" id="SVB91204.1"/>
    </source>
</evidence>
<sequence length="422" mass="47896">FRAKGDTFWHPFSQLSRVNNFDMVNLWLGAQRSGYKGGYAEAVAQDPAMCLKFLAPKREEDQPYDGLVNYAYHIDTIKLGRYLRDRAKERGVIHMVDLVTNTNQNENGNITHVSTREHGDIDGDLFIDCTGFRSLLLGNALGEPFRSFNDALFNDSAVAMRVTNPADQRDIRPYTTCSAQDAGWIWNIPLYRRTGVGHVYSSAHMDKDGAEQTLRDYVGPANEGLEANHIPMRIGRSERAWVKNVVSLGLSGGFIEPLESTGIYLVELGLVMLRDYFPTKSTMATFAKRYNRHMASFYDEIRDFITMHYCLTDRTDTEYWRLCHDHPAIPDSLTEKLELWQARLPTENDLDYTSDVPAFSSVSYNYILAGMDHLPPNPLPTESMQDLNFARAVLEDRAKSIADIVAQAPYHMDMLDRIHSSG</sequence>
<dbReference type="InterPro" id="IPR006905">
    <property type="entry name" value="Flavin_halogenase"/>
</dbReference>
<dbReference type="PANTHER" id="PTHR43747:SF4">
    <property type="entry name" value="FLAVIN-DEPENDENT TRYPTOPHAN HALOGENASE"/>
    <property type="match status" value="1"/>
</dbReference>
<protein>
    <recommendedName>
        <fullName evidence="2">Tryptophan halogenase</fullName>
    </recommendedName>
</protein>
<dbReference type="Pfam" id="PF04820">
    <property type="entry name" value="Trp_halogenase"/>
    <property type="match status" value="1"/>
</dbReference>
<reference evidence="1" key="1">
    <citation type="submission" date="2018-05" db="EMBL/GenBank/DDBJ databases">
        <authorList>
            <person name="Lanie J.A."/>
            <person name="Ng W.-L."/>
            <person name="Kazmierczak K.M."/>
            <person name="Andrzejewski T.M."/>
            <person name="Davidsen T.M."/>
            <person name="Wayne K.J."/>
            <person name="Tettelin H."/>
            <person name="Glass J.I."/>
            <person name="Rusch D."/>
            <person name="Podicherti R."/>
            <person name="Tsui H.-C.T."/>
            <person name="Winkler M.E."/>
        </authorList>
    </citation>
    <scope>NUCLEOTIDE SEQUENCE</scope>
</reference>
<dbReference type="AlphaFoldDB" id="A0A382HUY7"/>
<name>A0A382HUY7_9ZZZZ</name>
<organism evidence="1">
    <name type="scientific">marine metagenome</name>
    <dbReference type="NCBI Taxonomy" id="408172"/>
    <lineage>
        <taxon>unclassified sequences</taxon>
        <taxon>metagenomes</taxon>
        <taxon>ecological metagenomes</taxon>
    </lineage>
</organism>
<dbReference type="InterPro" id="IPR050816">
    <property type="entry name" value="Flavin-dep_Halogenase_NPB"/>
</dbReference>
<dbReference type="InterPro" id="IPR036188">
    <property type="entry name" value="FAD/NAD-bd_sf"/>
</dbReference>